<protein>
    <recommendedName>
        <fullName evidence="5">V-type proton ATPase subunit H</fullName>
    </recommendedName>
</protein>
<evidence type="ECO:0000313" key="8">
    <source>
        <dbReference type="Proteomes" id="UP000449547"/>
    </source>
</evidence>
<gene>
    <name evidence="7" type="ORF">DIURU_002861</name>
</gene>
<evidence type="ECO:0000313" key="7">
    <source>
        <dbReference type="EMBL" id="KAA8902407.1"/>
    </source>
</evidence>
<proteinExistence type="inferred from homology"/>
<dbReference type="GO" id="GO:0000221">
    <property type="term" value="C:vacuolar proton-transporting V-type ATPase, V1 domain"/>
    <property type="evidence" value="ECO:0007669"/>
    <property type="project" value="UniProtKB-UniRule"/>
</dbReference>
<dbReference type="Gene3D" id="1.25.40.150">
    <property type="entry name" value="V-type ATPase, subunit H, C-terminal domain"/>
    <property type="match status" value="1"/>
</dbReference>
<sequence>MAEYSIRERIIPWEGLARSGTISEDDASNIKLLEKSQGDQRAQVVTSQLDGYVHTLLDVLNKVADSGKTDVQKNVLTVINDLLLSSADFLNATVKSQDPYSSFIKVLKGKNDPAVDVLALYDLTILMSKAAKSGNNEPSNDFLVTVFDRLSQFIGSKDANYQSLAVQLLQELLITKSYKQVYADNHMVQNYKPLDDLIAQSAKQAVGLQLSYNVLVTTWVLSFSASINKVLVRNYPDLIGSLLQIAKDSIKLKIVRISVAILRNFVEIAESADSQFQIIKLLMFNDALSTLKVLRERKFAANSSDEELASDLAYLSEKLEEIVQTKLTSLDEYLTELENPNLLSWASPTHKSQDFWMENAGKFKDNNYKLVNRVFDLLADSKVSTSGKVILLNDVQHLIKNLGSDLITYINTKNGGRDKLLVMNLLENSNGDNELKYQALKTIQMLVGHDF</sequence>
<dbReference type="AlphaFoldDB" id="A0A642UT61"/>
<dbReference type="Pfam" id="PF03224">
    <property type="entry name" value="V-ATPase_H_N"/>
    <property type="match status" value="1"/>
</dbReference>
<dbReference type="Pfam" id="PF11698">
    <property type="entry name" value="V-ATPase_H_C"/>
    <property type="match status" value="1"/>
</dbReference>
<dbReference type="OrthoDB" id="10263554at2759"/>
<evidence type="ECO:0000256" key="1">
    <source>
        <dbReference type="ARBA" id="ARBA00008613"/>
    </source>
</evidence>
<dbReference type="PIRSF" id="PIRSF032184">
    <property type="entry name" value="ATPase_V1_H"/>
    <property type="match status" value="1"/>
</dbReference>
<feature type="domain" description="ATPase V1 complex subunit H C-terminal" evidence="6">
    <location>
        <begin position="326"/>
        <end position="451"/>
    </location>
</feature>
<comment type="subunit">
    <text evidence="5">V-ATPase is a heteromultimeric enzyme made up of two complexes: the ATP-hydrolytic V1 complex and the proton translocation V0 complex.</text>
</comment>
<comment type="similarity">
    <text evidence="1 5">Belongs to the V-ATPase H subunit family.</text>
</comment>
<dbReference type="Proteomes" id="UP000449547">
    <property type="component" value="Unassembled WGS sequence"/>
</dbReference>
<dbReference type="VEuPathDB" id="FungiDB:DIURU_002861"/>
<dbReference type="InterPro" id="IPR004908">
    <property type="entry name" value="ATPase_V1-cplx_hsu"/>
</dbReference>
<dbReference type="InterPro" id="IPR038497">
    <property type="entry name" value="ATPase_V1-cplx_hsu_C_sf"/>
</dbReference>
<dbReference type="InterPro" id="IPR016024">
    <property type="entry name" value="ARM-type_fold"/>
</dbReference>
<evidence type="ECO:0000256" key="5">
    <source>
        <dbReference type="PIRNR" id="PIRNR032184"/>
    </source>
</evidence>
<comment type="caution">
    <text evidence="7">The sequence shown here is derived from an EMBL/GenBank/DDBJ whole genome shotgun (WGS) entry which is preliminary data.</text>
</comment>
<evidence type="ECO:0000256" key="2">
    <source>
        <dbReference type="ARBA" id="ARBA00022448"/>
    </source>
</evidence>
<evidence type="ECO:0000259" key="6">
    <source>
        <dbReference type="Pfam" id="PF11698"/>
    </source>
</evidence>
<keyword evidence="3 5" id="KW-0375">Hydrogen ion transport</keyword>
<dbReference type="SUPFAM" id="SSF48371">
    <property type="entry name" value="ARM repeat"/>
    <property type="match status" value="1"/>
</dbReference>
<dbReference type="InterPro" id="IPR011989">
    <property type="entry name" value="ARM-like"/>
</dbReference>
<comment type="function">
    <text evidence="5">Subunit of the V1 complex of vacuolar(H+)-ATPase (V-ATPase), a multisubunit enzyme composed of a peripheral complex (V1) that hydrolyzes ATP and a membrane integral complex (V0) that translocates protons. V-ATPase is responsible for acidifying and maintaining the pH of intracellular compartments.</text>
</comment>
<keyword evidence="8" id="KW-1185">Reference proteome</keyword>
<dbReference type="OMA" id="HSGHLRW"/>
<keyword evidence="2 5" id="KW-0813">Transport</keyword>
<evidence type="ECO:0000256" key="4">
    <source>
        <dbReference type="ARBA" id="ARBA00023065"/>
    </source>
</evidence>
<accession>A0A642UT61</accession>
<dbReference type="EMBL" id="SWFT01000090">
    <property type="protein sequence ID" value="KAA8902407.1"/>
    <property type="molecule type" value="Genomic_DNA"/>
</dbReference>
<reference evidence="7 8" key="1">
    <citation type="submission" date="2019-07" db="EMBL/GenBank/DDBJ databases">
        <title>Genome assembly of two rare yeast pathogens: Diutina rugosa and Trichomonascus ciferrii.</title>
        <authorList>
            <person name="Mixao V."/>
            <person name="Saus E."/>
            <person name="Hansen A."/>
            <person name="Lass-Flor C."/>
            <person name="Gabaldon T."/>
        </authorList>
    </citation>
    <scope>NUCLEOTIDE SEQUENCE [LARGE SCALE GENOMIC DNA]</scope>
    <source>
        <strain evidence="7 8">CBS 613</strain>
    </source>
</reference>
<dbReference type="GO" id="GO:0000329">
    <property type="term" value="C:fungal-type vacuole membrane"/>
    <property type="evidence" value="ECO:0007669"/>
    <property type="project" value="TreeGrafter"/>
</dbReference>
<keyword evidence="4 5" id="KW-0406">Ion transport</keyword>
<dbReference type="GeneID" id="54781512"/>
<organism evidence="7 8">
    <name type="scientific">Diutina rugosa</name>
    <name type="common">Yeast</name>
    <name type="synonym">Candida rugosa</name>
    <dbReference type="NCBI Taxonomy" id="5481"/>
    <lineage>
        <taxon>Eukaryota</taxon>
        <taxon>Fungi</taxon>
        <taxon>Dikarya</taxon>
        <taxon>Ascomycota</taxon>
        <taxon>Saccharomycotina</taxon>
        <taxon>Pichiomycetes</taxon>
        <taxon>Debaryomycetaceae</taxon>
        <taxon>Diutina</taxon>
    </lineage>
</organism>
<dbReference type="Gene3D" id="1.25.10.10">
    <property type="entry name" value="Leucine-rich Repeat Variant"/>
    <property type="match status" value="1"/>
</dbReference>
<evidence type="ECO:0000256" key="3">
    <source>
        <dbReference type="ARBA" id="ARBA00022781"/>
    </source>
</evidence>
<dbReference type="PANTHER" id="PTHR10698:SF0">
    <property type="entry name" value="V-TYPE PROTON ATPASE SUBUNIT H"/>
    <property type="match status" value="1"/>
</dbReference>
<dbReference type="InterPro" id="IPR011987">
    <property type="entry name" value="ATPase_V1-cplx_hsu_C"/>
</dbReference>
<dbReference type="GO" id="GO:0046961">
    <property type="term" value="F:proton-transporting ATPase activity, rotational mechanism"/>
    <property type="evidence" value="ECO:0007669"/>
    <property type="project" value="UniProtKB-UniRule"/>
</dbReference>
<name>A0A642UT61_DIURU</name>
<dbReference type="PANTHER" id="PTHR10698">
    <property type="entry name" value="V-TYPE PROTON ATPASE SUBUNIT H"/>
    <property type="match status" value="1"/>
</dbReference>
<dbReference type="RefSeq" id="XP_034012392.1">
    <property type="nucleotide sequence ID" value="XM_034155559.1"/>
</dbReference>